<name>A0ABU5DXT1_9PROT</name>
<feature type="region of interest" description="Disordered" evidence="1">
    <location>
        <begin position="1"/>
        <end position="22"/>
    </location>
</feature>
<feature type="compositionally biased region" description="Polar residues" evidence="1">
    <location>
        <begin position="7"/>
        <end position="20"/>
    </location>
</feature>
<proteinExistence type="predicted"/>
<keyword evidence="3" id="KW-1185">Reference proteome</keyword>
<sequence>MLATGSAIAQNNTGYPSGTKCSDLIEPRRSACIDAFDPRPNPREIINKPPSGAVTPPSLRPLGQDPFPTDPRVPHTLPPPFIKKQNQ</sequence>
<evidence type="ECO:0000256" key="1">
    <source>
        <dbReference type="SAM" id="MobiDB-lite"/>
    </source>
</evidence>
<gene>
    <name evidence="2" type="ORF">SMD31_06275</name>
</gene>
<dbReference type="EMBL" id="JAXCLX010000001">
    <property type="protein sequence ID" value="MDY0871518.1"/>
    <property type="molecule type" value="Genomic_DNA"/>
</dbReference>
<feature type="compositionally biased region" description="Pro residues" evidence="1">
    <location>
        <begin position="68"/>
        <end position="81"/>
    </location>
</feature>
<dbReference type="RefSeq" id="WP_320499950.1">
    <property type="nucleotide sequence ID" value="NZ_JAXCLX010000001.1"/>
</dbReference>
<reference evidence="2 3" key="1">
    <citation type="journal article" date="2013" name="Antonie Van Leeuwenhoek">
        <title>Dongia rigui sp. nov., isolated from freshwater of a large wetland in Korea.</title>
        <authorList>
            <person name="Baik K.S."/>
            <person name="Hwang Y.M."/>
            <person name="Choi J.S."/>
            <person name="Kwon J."/>
            <person name="Seong C.N."/>
        </authorList>
    </citation>
    <scope>NUCLEOTIDE SEQUENCE [LARGE SCALE GENOMIC DNA]</scope>
    <source>
        <strain evidence="2 3">04SU4-P</strain>
    </source>
</reference>
<protein>
    <submittedName>
        <fullName evidence="2">Uncharacterized protein</fullName>
    </submittedName>
</protein>
<comment type="caution">
    <text evidence="2">The sequence shown here is derived from an EMBL/GenBank/DDBJ whole genome shotgun (WGS) entry which is preliminary data.</text>
</comment>
<feature type="compositionally biased region" description="Basic and acidic residues" evidence="1">
    <location>
        <begin position="34"/>
        <end position="46"/>
    </location>
</feature>
<dbReference type="Proteomes" id="UP001271769">
    <property type="component" value="Unassembled WGS sequence"/>
</dbReference>
<evidence type="ECO:0000313" key="2">
    <source>
        <dbReference type="EMBL" id="MDY0871518.1"/>
    </source>
</evidence>
<accession>A0ABU5DXT1</accession>
<feature type="region of interest" description="Disordered" evidence="1">
    <location>
        <begin position="34"/>
        <end position="87"/>
    </location>
</feature>
<organism evidence="2 3">
    <name type="scientific">Dongia rigui</name>
    <dbReference type="NCBI Taxonomy" id="940149"/>
    <lineage>
        <taxon>Bacteria</taxon>
        <taxon>Pseudomonadati</taxon>
        <taxon>Pseudomonadota</taxon>
        <taxon>Alphaproteobacteria</taxon>
        <taxon>Rhodospirillales</taxon>
        <taxon>Dongiaceae</taxon>
        <taxon>Dongia</taxon>
    </lineage>
</organism>
<evidence type="ECO:0000313" key="3">
    <source>
        <dbReference type="Proteomes" id="UP001271769"/>
    </source>
</evidence>